<feature type="domain" description="NADH:flavin oxidoreductase/NADH oxidase N-terminal" evidence="1">
    <location>
        <begin position="8"/>
        <end position="356"/>
    </location>
</feature>
<dbReference type="GO" id="GO:0010181">
    <property type="term" value="F:FMN binding"/>
    <property type="evidence" value="ECO:0007669"/>
    <property type="project" value="InterPro"/>
</dbReference>
<name>A0A6N7LVD8_9GAMM</name>
<reference evidence="2 3" key="1">
    <citation type="submission" date="2019-10" db="EMBL/GenBank/DDBJ databases">
        <title>Alcanivorax sp.PA15-N-34 draft genome sequence.</title>
        <authorList>
            <person name="Liao X."/>
            <person name="Shao Z."/>
        </authorList>
    </citation>
    <scope>NUCLEOTIDE SEQUENCE [LARGE SCALE GENOMIC DNA]</scope>
    <source>
        <strain evidence="2 3">PA15-N-34</strain>
    </source>
</reference>
<dbReference type="CDD" id="cd04747">
    <property type="entry name" value="OYE_like_5_FMN"/>
    <property type="match status" value="1"/>
</dbReference>
<gene>
    <name evidence="2" type="ORF">GFN93_07265</name>
</gene>
<dbReference type="SUPFAM" id="SSF51395">
    <property type="entry name" value="FMN-linked oxidoreductases"/>
    <property type="match status" value="1"/>
</dbReference>
<dbReference type="Pfam" id="PF00724">
    <property type="entry name" value="Oxidored_FMN"/>
    <property type="match status" value="1"/>
</dbReference>
<protein>
    <submittedName>
        <fullName evidence="2">12-oxophytodienoate reductase</fullName>
    </submittedName>
</protein>
<dbReference type="PANTHER" id="PTHR22893">
    <property type="entry name" value="NADH OXIDOREDUCTASE-RELATED"/>
    <property type="match status" value="1"/>
</dbReference>
<evidence type="ECO:0000313" key="3">
    <source>
        <dbReference type="Proteomes" id="UP000469421"/>
    </source>
</evidence>
<dbReference type="Proteomes" id="UP000469421">
    <property type="component" value="Unassembled WGS sequence"/>
</dbReference>
<dbReference type="Gene3D" id="3.20.20.70">
    <property type="entry name" value="Aldolase class I"/>
    <property type="match status" value="1"/>
</dbReference>
<keyword evidence="3" id="KW-1185">Reference proteome</keyword>
<dbReference type="FunFam" id="3.20.20.70:FF:000262">
    <property type="entry name" value="NADH:flavin oxidoreductase"/>
    <property type="match status" value="1"/>
</dbReference>
<dbReference type="GO" id="GO:0005829">
    <property type="term" value="C:cytosol"/>
    <property type="evidence" value="ECO:0007669"/>
    <property type="project" value="TreeGrafter"/>
</dbReference>
<dbReference type="GO" id="GO:0016491">
    <property type="term" value="F:oxidoreductase activity"/>
    <property type="evidence" value="ECO:0007669"/>
    <property type="project" value="InterPro"/>
</dbReference>
<dbReference type="RefSeq" id="WP_153500136.1">
    <property type="nucleotide sequence ID" value="NZ_WIRE01000001.1"/>
</dbReference>
<comment type="caution">
    <text evidence="2">The sequence shown here is derived from an EMBL/GenBank/DDBJ whole genome shotgun (WGS) entry which is preliminary data.</text>
</comment>
<dbReference type="EMBL" id="WIRE01000001">
    <property type="protein sequence ID" value="MQX53045.1"/>
    <property type="molecule type" value="Genomic_DNA"/>
</dbReference>
<sequence length="369" mass="40663">MSGSLDSLLRPFEHKSLKLRNRVAMAPMTRTFSPGYVPNDEVVGYYRRRAEGEVGLIITEGTFVGHKAANGYERVPAIYGDEAMAGWKKVVDAVHEAGGRIIPQLWHVGAVRKAGIGPDKDVPGYSPSGLFKPGKENGHAMTKDDIQDVIRAFADSAKAAKEVGFDGVEIHGAHGYLLDQFFWEGTNQRDDEYGGSIENRARIGVEIVKAVREAVGEDFAIVLRFSQWKQQDYDARLAQTPEELERFLMPFVDAGVDVFHASTRRFWLPEFDGSDLNLAGWTKKITGKPTISVGSVGLDDDFLNSPQGMGGTANPAGLDELERRMDNDEFDMIAVGRALLQDPNWLVKMRDGKEDEITPFTKAALGSLS</sequence>
<proteinExistence type="predicted"/>
<dbReference type="InterPro" id="IPR001155">
    <property type="entry name" value="OxRdtase_FMN_N"/>
</dbReference>
<evidence type="ECO:0000259" key="1">
    <source>
        <dbReference type="Pfam" id="PF00724"/>
    </source>
</evidence>
<dbReference type="PANTHER" id="PTHR22893:SF55">
    <property type="entry name" value="OXIDOREDUCTASE-RELATED"/>
    <property type="match status" value="1"/>
</dbReference>
<accession>A0A6N7LVD8</accession>
<dbReference type="AlphaFoldDB" id="A0A6N7LVD8"/>
<organism evidence="2 3">
    <name type="scientific">Alcanivorax sediminis</name>
    <dbReference type="NCBI Taxonomy" id="2663008"/>
    <lineage>
        <taxon>Bacteria</taxon>
        <taxon>Pseudomonadati</taxon>
        <taxon>Pseudomonadota</taxon>
        <taxon>Gammaproteobacteria</taxon>
        <taxon>Oceanospirillales</taxon>
        <taxon>Alcanivoracaceae</taxon>
        <taxon>Alcanivorax</taxon>
    </lineage>
</organism>
<dbReference type="InterPro" id="IPR013785">
    <property type="entry name" value="Aldolase_TIM"/>
</dbReference>
<dbReference type="InterPro" id="IPR045247">
    <property type="entry name" value="Oye-like"/>
</dbReference>
<evidence type="ECO:0000313" key="2">
    <source>
        <dbReference type="EMBL" id="MQX53045.1"/>
    </source>
</evidence>